<dbReference type="Pfam" id="PF07729">
    <property type="entry name" value="FCD"/>
    <property type="match status" value="1"/>
</dbReference>
<evidence type="ECO:0000256" key="3">
    <source>
        <dbReference type="ARBA" id="ARBA00023163"/>
    </source>
</evidence>
<feature type="domain" description="HTH gntR-type" evidence="4">
    <location>
        <begin position="5"/>
        <end position="73"/>
    </location>
</feature>
<keyword evidence="6" id="KW-1185">Reference proteome</keyword>
<accession>I4BWR7</accession>
<dbReference type="GO" id="GO:0003677">
    <property type="term" value="F:DNA binding"/>
    <property type="evidence" value="ECO:0007669"/>
    <property type="project" value="UniProtKB-KW"/>
</dbReference>
<dbReference type="Gene3D" id="1.20.120.530">
    <property type="entry name" value="GntR ligand-binding domain-like"/>
    <property type="match status" value="1"/>
</dbReference>
<dbReference type="SUPFAM" id="SSF48008">
    <property type="entry name" value="GntR ligand-binding domain-like"/>
    <property type="match status" value="1"/>
</dbReference>
<dbReference type="PANTHER" id="PTHR43537:SF45">
    <property type="entry name" value="GNTR FAMILY REGULATORY PROTEIN"/>
    <property type="match status" value="1"/>
</dbReference>
<evidence type="ECO:0000313" key="5">
    <source>
        <dbReference type="EMBL" id="AFM21724.1"/>
    </source>
</evidence>
<dbReference type="CDD" id="cd07377">
    <property type="entry name" value="WHTH_GntR"/>
    <property type="match status" value="1"/>
</dbReference>
<evidence type="ECO:0000313" key="6">
    <source>
        <dbReference type="Proteomes" id="UP000006061"/>
    </source>
</evidence>
<dbReference type="KEGG" id="amo:Anamo_1100"/>
<dbReference type="InterPro" id="IPR036390">
    <property type="entry name" value="WH_DNA-bd_sf"/>
</dbReference>
<organism evidence="5 6">
    <name type="scientific">Acetomicrobium mobile (strain ATCC BAA-54 / DSM 13181 / JCM 12221 / NGA)</name>
    <name type="common">Anaerobaculum mobile</name>
    <dbReference type="NCBI Taxonomy" id="891968"/>
    <lineage>
        <taxon>Bacteria</taxon>
        <taxon>Thermotogati</taxon>
        <taxon>Synergistota</taxon>
        <taxon>Synergistia</taxon>
        <taxon>Synergistales</taxon>
        <taxon>Acetomicrobiaceae</taxon>
        <taxon>Acetomicrobium</taxon>
    </lineage>
</organism>
<dbReference type="Gene3D" id="1.10.10.10">
    <property type="entry name" value="Winged helix-like DNA-binding domain superfamily/Winged helix DNA-binding domain"/>
    <property type="match status" value="1"/>
</dbReference>
<dbReference type="SUPFAM" id="SSF46785">
    <property type="entry name" value="Winged helix' DNA-binding domain"/>
    <property type="match status" value="1"/>
</dbReference>
<name>I4BWR7_ACEMN</name>
<dbReference type="EMBL" id="CP003198">
    <property type="protein sequence ID" value="AFM21724.1"/>
    <property type="molecule type" value="Genomic_DNA"/>
</dbReference>
<dbReference type="GO" id="GO:0003700">
    <property type="term" value="F:DNA-binding transcription factor activity"/>
    <property type="evidence" value="ECO:0007669"/>
    <property type="project" value="InterPro"/>
</dbReference>
<evidence type="ECO:0000259" key="4">
    <source>
        <dbReference type="PROSITE" id="PS50949"/>
    </source>
</evidence>
<dbReference type="InterPro" id="IPR000524">
    <property type="entry name" value="Tscrpt_reg_HTH_GntR"/>
</dbReference>
<dbReference type="InterPro" id="IPR011711">
    <property type="entry name" value="GntR_C"/>
</dbReference>
<dbReference type="InterPro" id="IPR008920">
    <property type="entry name" value="TF_FadR/GntR_C"/>
</dbReference>
<reference evidence="6" key="1">
    <citation type="journal article" date="2013" name="Stand. Genomic Sci.">
        <title>Complete genome sequence of the moderate thermophile Anaerobaculum mobile type strain (NGA(T)).</title>
        <authorList>
            <person name="Mavromatis K."/>
            <person name="Stackebrandt E."/>
            <person name="Held B."/>
            <person name="Lapidus A."/>
            <person name="Nolan M."/>
            <person name="Lucas S."/>
            <person name="Hammon N."/>
            <person name="Deshpande S."/>
            <person name="Cheng J.F."/>
            <person name="Tapia R."/>
            <person name="Goodwin L.A."/>
            <person name="Pitluck S."/>
            <person name="Liolios K."/>
            <person name="Pagani I."/>
            <person name="Ivanova N."/>
            <person name="Mikhailova N."/>
            <person name="Huntemann M."/>
            <person name="Pati A."/>
            <person name="Chen A."/>
            <person name="Palaniappan K."/>
            <person name="Land M."/>
            <person name="Rohde M."/>
            <person name="Spring S."/>
            <person name="Goker M."/>
            <person name="Woyke T."/>
            <person name="Detter J.C."/>
            <person name="Bristow J."/>
            <person name="Eisen J.A."/>
            <person name="Markowitz V."/>
            <person name="Hugenholtz P."/>
            <person name="Klenk H.P."/>
            <person name="Kyrpides N.C."/>
        </authorList>
    </citation>
    <scope>NUCLEOTIDE SEQUENCE</scope>
    <source>
        <strain evidence="6">ATCC BAA-54 / DSM 13181 / NGA</strain>
    </source>
</reference>
<sequence length="238" mass="27869">MQRNKGAVDKAFDNIIKLVLSKKLQPGDRIYETDLVDVFKMSRTPIREALSRLASMGFLEKLPNKKGYIVPFLEPKDMKEVYYVRVLLEGKAARRAAKYASPEDLSELIEINQQEMEMFLANKKDEYAALNEKFHMAIAAMAKNRYLYRYIQQAFWRSNIYVFFFMSFYNEQINIKKLQNAKNPRLSYMEHKRIVESILSKDSLAAEKAMQEHLIIAYNSMLNPHVQPITSSEEFDLD</sequence>
<gene>
    <name evidence="5" type="ordered locus">Anamo_1100</name>
</gene>
<dbReference type="Proteomes" id="UP000006061">
    <property type="component" value="Chromosome"/>
</dbReference>
<dbReference type="PATRIC" id="fig|891968.3.peg.1087"/>
<evidence type="ECO:0000256" key="1">
    <source>
        <dbReference type="ARBA" id="ARBA00023015"/>
    </source>
</evidence>
<dbReference type="eggNOG" id="COG1802">
    <property type="taxonomic scope" value="Bacteria"/>
</dbReference>
<dbReference type="HOGENOM" id="CLU_017584_5_0_0"/>
<proteinExistence type="predicted"/>
<dbReference type="STRING" id="891968.Anamo_1100"/>
<dbReference type="AlphaFoldDB" id="I4BWR7"/>
<dbReference type="SMART" id="SM00895">
    <property type="entry name" value="FCD"/>
    <property type="match status" value="1"/>
</dbReference>
<keyword evidence="1" id="KW-0805">Transcription regulation</keyword>
<protein>
    <submittedName>
        <fullName evidence="5">Transcriptional regulator</fullName>
    </submittedName>
</protein>
<dbReference type="Pfam" id="PF00392">
    <property type="entry name" value="GntR"/>
    <property type="match status" value="1"/>
</dbReference>
<dbReference type="InterPro" id="IPR036388">
    <property type="entry name" value="WH-like_DNA-bd_sf"/>
</dbReference>
<keyword evidence="2" id="KW-0238">DNA-binding</keyword>
<dbReference type="SMART" id="SM00345">
    <property type="entry name" value="HTH_GNTR"/>
    <property type="match status" value="1"/>
</dbReference>
<keyword evidence="3" id="KW-0804">Transcription</keyword>
<evidence type="ECO:0000256" key="2">
    <source>
        <dbReference type="ARBA" id="ARBA00023125"/>
    </source>
</evidence>
<dbReference type="PANTHER" id="PTHR43537">
    <property type="entry name" value="TRANSCRIPTIONAL REGULATOR, GNTR FAMILY"/>
    <property type="match status" value="1"/>
</dbReference>
<dbReference type="PROSITE" id="PS50949">
    <property type="entry name" value="HTH_GNTR"/>
    <property type="match status" value="1"/>
</dbReference>